<comment type="caution">
    <text evidence="2">The sequence shown here is derived from an EMBL/GenBank/DDBJ whole genome shotgun (WGS) entry which is preliminary data.</text>
</comment>
<keyword evidence="3" id="KW-1185">Reference proteome</keyword>
<feature type="compositionally biased region" description="Basic and acidic residues" evidence="1">
    <location>
        <begin position="1"/>
        <end position="11"/>
    </location>
</feature>
<name>A0A7W3IRQ9_9ACTN</name>
<reference evidence="2 3" key="1">
    <citation type="submission" date="2020-07" db="EMBL/GenBank/DDBJ databases">
        <title>Sequencing the genomes of 1000 actinobacteria strains.</title>
        <authorList>
            <person name="Klenk H.-P."/>
        </authorList>
    </citation>
    <scope>NUCLEOTIDE SEQUENCE [LARGE SCALE GENOMIC DNA]</scope>
    <source>
        <strain evidence="2 3">DSM 100723</strain>
    </source>
</reference>
<dbReference type="SUPFAM" id="SSF56112">
    <property type="entry name" value="Protein kinase-like (PK-like)"/>
    <property type="match status" value="1"/>
</dbReference>
<dbReference type="RefSeq" id="WP_182559581.1">
    <property type="nucleotide sequence ID" value="NZ_JACGWT010000002.1"/>
</dbReference>
<protein>
    <recommendedName>
        <fullName evidence="4">Phosphotransferase enzyme family protein</fullName>
    </recommendedName>
</protein>
<evidence type="ECO:0008006" key="4">
    <source>
        <dbReference type="Google" id="ProtNLM"/>
    </source>
</evidence>
<gene>
    <name evidence="2" type="ORF">FHX74_001664</name>
</gene>
<accession>A0A7W3IRQ9</accession>
<evidence type="ECO:0000313" key="3">
    <source>
        <dbReference type="Proteomes" id="UP000523079"/>
    </source>
</evidence>
<sequence>MNSDDRSEGADGPRSPSDPDVARVAAINRKAGTRYVATGRASTGTLGGGVLIDLGDGRTGVVTRFHGPRAHADQTAAIANQLRQQGLPIAAHRRVVELEDSIYFVQERLPGLPPPRIPSVDALQAIVAANDAFRDALADRTDVPLLPMCLVPDHDPVTARHDQIAAHSRATRRVLEHIHALGHHPEDGLGNDAFHIDLTPSNILMSDGTVSGIVDWNLGIYRGDRDRALVKLCFELEREPVSQDRESAVRYLDQILAERVPPETLRRYWASRLVYELHWAVQTGADKAVEAMLGIVDERVVL</sequence>
<dbReference type="EMBL" id="JACGWT010000002">
    <property type="protein sequence ID" value="MBA8794059.1"/>
    <property type="molecule type" value="Genomic_DNA"/>
</dbReference>
<evidence type="ECO:0000313" key="2">
    <source>
        <dbReference type="EMBL" id="MBA8794059.1"/>
    </source>
</evidence>
<proteinExistence type="predicted"/>
<evidence type="ECO:0000256" key="1">
    <source>
        <dbReference type="SAM" id="MobiDB-lite"/>
    </source>
</evidence>
<feature type="region of interest" description="Disordered" evidence="1">
    <location>
        <begin position="1"/>
        <end position="20"/>
    </location>
</feature>
<organism evidence="2 3">
    <name type="scientific">Microlunatus kandeliicorticis</name>
    <dbReference type="NCBI Taxonomy" id="1759536"/>
    <lineage>
        <taxon>Bacteria</taxon>
        <taxon>Bacillati</taxon>
        <taxon>Actinomycetota</taxon>
        <taxon>Actinomycetes</taxon>
        <taxon>Propionibacteriales</taxon>
        <taxon>Propionibacteriaceae</taxon>
        <taxon>Microlunatus</taxon>
    </lineage>
</organism>
<dbReference type="Proteomes" id="UP000523079">
    <property type="component" value="Unassembled WGS sequence"/>
</dbReference>
<dbReference type="InterPro" id="IPR011009">
    <property type="entry name" value="Kinase-like_dom_sf"/>
</dbReference>
<dbReference type="AlphaFoldDB" id="A0A7W3IRQ9"/>